<accession>A0ABT3P4E4</accession>
<sequence length="200" mass="22405">MLMRPYGFSLIELLITMALSLTLFTGVIALTSQLLSSQRLMSAELALKTELSLIAEILTNEIRRAGFNEHAVELFLAKAPSPFTPSVTLFASGDKKEANCILFSYDKNRNGIVDIDAPDERFGFKLHKNAIEIRRDGRTCEQGGWHDLTDPRTVSVTAFSLTEYFSPNGHHYIHILIGAHHVRFAQLANEKNIFIKIENG</sequence>
<evidence type="ECO:0000313" key="1">
    <source>
        <dbReference type="EMBL" id="MCW8107370.1"/>
    </source>
</evidence>
<dbReference type="RefSeq" id="WP_265616065.1">
    <property type="nucleotide sequence ID" value="NZ_JAPFRD010000002.1"/>
</dbReference>
<dbReference type="Pfam" id="PF07963">
    <property type="entry name" value="N_methyl"/>
    <property type="match status" value="1"/>
</dbReference>
<gene>
    <name evidence="1" type="ORF">OPS25_02495</name>
</gene>
<dbReference type="Proteomes" id="UP001142810">
    <property type="component" value="Unassembled WGS sequence"/>
</dbReference>
<evidence type="ECO:0000313" key="2">
    <source>
        <dbReference type="Proteomes" id="UP001142810"/>
    </source>
</evidence>
<comment type="caution">
    <text evidence="1">The sequence shown here is derived from an EMBL/GenBank/DDBJ whole genome shotgun (WGS) entry which is preliminary data.</text>
</comment>
<dbReference type="InterPro" id="IPR012902">
    <property type="entry name" value="N_methyl_site"/>
</dbReference>
<protein>
    <submittedName>
        <fullName evidence="1">Prepilin-type N-terminal cleavage/methylation domain-containing protein</fullName>
    </submittedName>
</protein>
<name>A0ABT3P4E4_9ALTE</name>
<proteinExistence type="predicted"/>
<dbReference type="InterPro" id="IPR016419">
    <property type="entry name" value="Prepilin_Pept-dep_B_prd"/>
</dbReference>
<organism evidence="1 2">
    <name type="scientific">Alteromonas aquimaris</name>
    <dbReference type="NCBI Taxonomy" id="2998417"/>
    <lineage>
        <taxon>Bacteria</taxon>
        <taxon>Pseudomonadati</taxon>
        <taxon>Pseudomonadota</taxon>
        <taxon>Gammaproteobacteria</taxon>
        <taxon>Alteromonadales</taxon>
        <taxon>Alteromonadaceae</taxon>
        <taxon>Alteromonas/Salinimonas group</taxon>
        <taxon>Alteromonas</taxon>
    </lineage>
</organism>
<reference evidence="1" key="1">
    <citation type="submission" date="2022-11" db="EMBL/GenBank/DDBJ databases">
        <title>Alteromonas sp. nov., isolated from sea water of the Qingdao.</title>
        <authorList>
            <person name="Wang Q."/>
        </authorList>
    </citation>
    <scope>NUCLEOTIDE SEQUENCE</scope>
    <source>
        <strain evidence="1">ASW11-7</strain>
    </source>
</reference>
<dbReference type="EMBL" id="JAPFRD010000002">
    <property type="protein sequence ID" value="MCW8107370.1"/>
    <property type="molecule type" value="Genomic_DNA"/>
</dbReference>
<dbReference type="NCBIfam" id="TIGR02532">
    <property type="entry name" value="IV_pilin_GFxxxE"/>
    <property type="match status" value="1"/>
</dbReference>
<dbReference type="PIRSF" id="PIRSF004525">
    <property type="entry name" value="Pilin_peptidase-dep_B_prd"/>
    <property type="match status" value="1"/>
</dbReference>
<keyword evidence="2" id="KW-1185">Reference proteome</keyword>